<keyword evidence="7 12" id="KW-0297">G-protein coupled receptor</keyword>
<dbReference type="GO" id="GO:0016020">
    <property type="term" value="C:membrane"/>
    <property type="evidence" value="ECO:0007669"/>
    <property type="project" value="UniProtKB-SubCell"/>
</dbReference>
<comment type="caution">
    <text evidence="14">The sequence shown here is derived from an EMBL/GenBank/DDBJ whole genome shotgun (WGS) entry which is preliminary data.</text>
</comment>
<evidence type="ECO:0000256" key="3">
    <source>
        <dbReference type="ARBA" id="ARBA00022480"/>
    </source>
</evidence>
<organism evidence="14 15">
    <name type="scientific">Engystomops pustulosus</name>
    <name type="common">Tungara frog</name>
    <name type="synonym">Physalaemus pustulosus</name>
    <dbReference type="NCBI Taxonomy" id="76066"/>
    <lineage>
        <taxon>Eukaryota</taxon>
        <taxon>Metazoa</taxon>
        <taxon>Chordata</taxon>
        <taxon>Craniata</taxon>
        <taxon>Vertebrata</taxon>
        <taxon>Euteleostomi</taxon>
        <taxon>Amphibia</taxon>
        <taxon>Batrachia</taxon>
        <taxon>Anura</taxon>
        <taxon>Neobatrachia</taxon>
        <taxon>Hyloidea</taxon>
        <taxon>Leptodactylidae</taxon>
        <taxon>Leiuperinae</taxon>
        <taxon>Engystomops</taxon>
    </lineage>
</organism>
<dbReference type="EMBL" id="WNYA01000719">
    <property type="protein sequence ID" value="KAG8547472.1"/>
    <property type="molecule type" value="Genomic_DNA"/>
</dbReference>
<dbReference type="GO" id="GO:0033038">
    <property type="term" value="F:bitter taste receptor activity"/>
    <property type="evidence" value="ECO:0007669"/>
    <property type="project" value="InterPro"/>
</dbReference>
<gene>
    <name evidence="14" type="ORF">GDO81_028309</name>
</gene>
<dbReference type="SUPFAM" id="SSF81321">
    <property type="entry name" value="Family A G protein-coupled receptor-like"/>
    <property type="match status" value="1"/>
</dbReference>
<keyword evidence="4 12" id="KW-0716">Sensory transduction</keyword>
<feature type="transmembrane region" description="Helical" evidence="13">
    <location>
        <begin position="222"/>
        <end position="243"/>
    </location>
</feature>
<evidence type="ECO:0000256" key="4">
    <source>
        <dbReference type="ARBA" id="ARBA00022606"/>
    </source>
</evidence>
<comment type="subcellular location">
    <subcellularLocation>
        <location evidence="1 12">Membrane</location>
        <topology evidence="1 12">Multi-pass membrane protein</topology>
    </subcellularLocation>
</comment>
<feature type="transmembrane region" description="Helical" evidence="13">
    <location>
        <begin position="81"/>
        <end position="109"/>
    </location>
</feature>
<dbReference type="AlphaFoldDB" id="A0AAV6ZJF0"/>
<evidence type="ECO:0000256" key="2">
    <source>
        <dbReference type="ARBA" id="ARBA00007376"/>
    </source>
</evidence>
<evidence type="ECO:0000313" key="14">
    <source>
        <dbReference type="EMBL" id="KAG8547472.1"/>
    </source>
</evidence>
<keyword evidence="9 12" id="KW-0675">Receptor</keyword>
<feature type="transmembrane region" description="Helical" evidence="13">
    <location>
        <begin position="255"/>
        <end position="276"/>
    </location>
</feature>
<keyword evidence="3 12" id="KW-0919">Taste</keyword>
<dbReference type="PANTHER" id="PTHR11394">
    <property type="entry name" value="TASTE RECEPTOR TYPE 2"/>
    <property type="match status" value="1"/>
</dbReference>
<evidence type="ECO:0000313" key="15">
    <source>
        <dbReference type="Proteomes" id="UP000824782"/>
    </source>
</evidence>
<name>A0AAV6ZJF0_ENGPU</name>
<evidence type="ECO:0000256" key="6">
    <source>
        <dbReference type="ARBA" id="ARBA00022989"/>
    </source>
</evidence>
<feature type="transmembrane region" description="Helical" evidence="13">
    <location>
        <begin position="129"/>
        <end position="149"/>
    </location>
</feature>
<evidence type="ECO:0000256" key="12">
    <source>
        <dbReference type="RuleBase" id="RU004424"/>
    </source>
</evidence>
<evidence type="ECO:0000256" key="8">
    <source>
        <dbReference type="ARBA" id="ARBA00023136"/>
    </source>
</evidence>
<feature type="transmembrane region" description="Helical" evidence="13">
    <location>
        <begin position="7"/>
        <end position="31"/>
    </location>
</feature>
<evidence type="ECO:0000256" key="10">
    <source>
        <dbReference type="ARBA" id="ARBA00023224"/>
    </source>
</evidence>
<comment type="similarity">
    <text evidence="2 11">Belongs to the G-protein coupled receptor T2R family.</text>
</comment>
<evidence type="ECO:0000256" key="11">
    <source>
        <dbReference type="RuleBase" id="RU004423"/>
    </source>
</evidence>
<keyword evidence="6 13" id="KW-1133">Transmembrane helix</keyword>
<accession>A0AAV6ZJF0</accession>
<dbReference type="Proteomes" id="UP000824782">
    <property type="component" value="Unassembled WGS sequence"/>
</dbReference>
<keyword evidence="5 12" id="KW-0812">Transmembrane</keyword>
<evidence type="ECO:0000256" key="1">
    <source>
        <dbReference type="ARBA" id="ARBA00004141"/>
    </source>
</evidence>
<feature type="transmembrane region" description="Helical" evidence="13">
    <location>
        <begin position="178"/>
        <end position="202"/>
    </location>
</feature>
<keyword evidence="10 12" id="KW-0807">Transducer</keyword>
<protein>
    <recommendedName>
        <fullName evidence="12">Taste receptor type 2</fullName>
    </recommendedName>
</protein>
<dbReference type="GO" id="GO:0004930">
    <property type="term" value="F:G protein-coupled receptor activity"/>
    <property type="evidence" value="ECO:0007669"/>
    <property type="project" value="UniProtKB-KW"/>
</dbReference>
<evidence type="ECO:0000256" key="9">
    <source>
        <dbReference type="ARBA" id="ARBA00023170"/>
    </source>
</evidence>
<evidence type="ECO:0000256" key="5">
    <source>
        <dbReference type="ARBA" id="ARBA00022692"/>
    </source>
</evidence>
<evidence type="ECO:0000256" key="13">
    <source>
        <dbReference type="SAM" id="Phobius"/>
    </source>
</evidence>
<dbReference type="InterPro" id="IPR007960">
    <property type="entry name" value="TAS2R"/>
</dbReference>
<dbReference type="PANTHER" id="PTHR11394:SF159">
    <property type="entry name" value="TASTE RECEPTOR TYPE 2"/>
    <property type="match status" value="1"/>
</dbReference>
<keyword evidence="15" id="KW-1185">Reference proteome</keyword>
<evidence type="ECO:0000256" key="7">
    <source>
        <dbReference type="ARBA" id="ARBA00023040"/>
    </source>
</evidence>
<dbReference type="Pfam" id="PF05296">
    <property type="entry name" value="TAS2R"/>
    <property type="match status" value="1"/>
</dbReference>
<sequence length="301" mass="34397">MTGALDYVLHVADCISLLIILPGYMFILVVNIQDWMKNKKLDVSDQLISGLGLLSLIHRLFQVSFRCTVLRHGFTMITSFAWLVIDITYLTLIFCTLLFSTWLSIHFCLKIVTLNNKLYIYIQRMFPKVFPWILLPSILASLLVSGPAAQSMSKQYSNYTVFQNPSASPLKTFLPVKLYFVVSSLCFLIFLTSALVTVVSMYRHIHHMQNNSSNFRSESVEAHVTAVKTLLSLLTFNLLYFASVVVTIEDYGRLQWMYILLLVYSLCHVLSILTLIRGSIKLQKKLHALWLGFPCFKRSSG</sequence>
<proteinExistence type="inferred from homology"/>
<reference evidence="14" key="1">
    <citation type="thesis" date="2020" institute="ProQuest LLC" country="789 East Eisenhower Parkway, Ann Arbor, MI, USA">
        <title>Comparative Genomics and Chromosome Evolution.</title>
        <authorList>
            <person name="Mudd A.B."/>
        </authorList>
    </citation>
    <scope>NUCLEOTIDE SEQUENCE</scope>
    <source>
        <strain evidence="14">237g6f4</strain>
        <tissue evidence="14">Blood</tissue>
    </source>
</reference>
<keyword evidence="8 12" id="KW-0472">Membrane</keyword>